<dbReference type="AlphaFoldDB" id="A0A1B9F6E1"/>
<protein>
    <submittedName>
        <fullName evidence="7">Outer membrane lipoprotein omp16</fullName>
    </submittedName>
</protein>
<dbReference type="RefSeq" id="WP_067617726.1">
    <property type="nucleotide sequence ID" value="NZ_MAGO01000005.1"/>
</dbReference>
<feature type="domain" description="OmpA-like" evidence="6">
    <location>
        <begin position="101"/>
        <end position="218"/>
    </location>
</feature>
<organism evidence="7 8">
    <name type="scientific">Dissulfuribacter thermophilus</name>
    <dbReference type="NCBI Taxonomy" id="1156395"/>
    <lineage>
        <taxon>Bacteria</taxon>
        <taxon>Pseudomonadati</taxon>
        <taxon>Thermodesulfobacteriota</taxon>
        <taxon>Dissulfuribacteria</taxon>
        <taxon>Dissulfuribacterales</taxon>
        <taxon>Dissulfuribacteraceae</taxon>
        <taxon>Dissulfuribacter</taxon>
    </lineage>
</organism>
<keyword evidence="7" id="KW-0449">Lipoprotein</keyword>
<comment type="subcellular location">
    <subcellularLocation>
        <location evidence="1">Cell outer membrane</location>
    </subcellularLocation>
</comment>
<dbReference type="Pfam" id="PF00691">
    <property type="entry name" value="OmpA"/>
    <property type="match status" value="1"/>
</dbReference>
<dbReference type="Pfam" id="PF13488">
    <property type="entry name" value="Gly-zipper_Omp"/>
    <property type="match status" value="1"/>
</dbReference>
<dbReference type="GO" id="GO:0009279">
    <property type="term" value="C:cell outer membrane"/>
    <property type="evidence" value="ECO:0007669"/>
    <property type="project" value="UniProtKB-SubCell"/>
</dbReference>
<dbReference type="InterPro" id="IPR050330">
    <property type="entry name" value="Bact_OuterMem_StrucFunc"/>
</dbReference>
<dbReference type="InterPro" id="IPR036737">
    <property type="entry name" value="OmpA-like_sf"/>
</dbReference>
<keyword evidence="5" id="KW-0732">Signal</keyword>
<keyword evidence="2 4" id="KW-0472">Membrane</keyword>
<dbReference type="Gene3D" id="3.30.1330.60">
    <property type="entry name" value="OmpA-like domain"/>
    <property type="match status" value="1"/>
</dbReference>
<dbReference type="InterPro" id="IPR006664">
    <property type="entry name" value="OMP_bac"/>
</dbReference>
<feature type="signal peptide" evidence="5">
    <location>
        <begin position="1"/>
        <end position="21"/>
    </location>
</feature>
<dbReference type="EMBL" id="MAGO01000005">
    <property type="protein sequence ID" value="OCC15507.1"/>
    <property type="molecule type" value="Genomic_DNA"/>
</dbReference>
<evidence type="ECO:0000256" key="2">
    <source>
        <dbReference type="ARBA" id="ARBA00023136"/>
    </source>
</evidence>
<proteinExistence type="predicted"/>
<dbReference type="SUPFAM" id="SSF103088">
    <property type="entry name" value="OmpA-like"/>
    <property type="match status" value="1"/>
</dbReference>
<dbReference type="PROSITE" id="PS01068">
    <property type="entry name" value="OMPA_1"/>
    <property type="match status" value="1"/>
</dbReference>
<feature type="chain" id="PRO_5008626178" evidence="5">
    <location>
        <begin position="22"/>
        <end position="218"/>
    </location>
</feature>
<dbReference type="CDD" id="cd07185">
    <property type="entry name" value="OmpA_C-like"/>
    <property type="match status" value="1"/>
</dbReference>
<accession>A0A1B9F6E1</accession>
<dbReference type="PANTHER" id="PTHR30329">
    <property type="entry name" value="STATOR ELEMENT OF FLAGELLAR MOTOR COMPLEX"/>
    <property type="match status" value="1"/>
</dbReference>
<dbReference type="InterPro" id="IPR006665">
    <property type="entry name" value="OmpA-like"/>
</dbReference>
<name>A0A1B9F6E1_9BACT</name>
<dbReference type="InterPro" id="IPR006690">
    <property type="entry name" value="OMPA-like_CS"/>
</dbReference>
<dbReference type="PRINTS" id="PR01023">
    <property type="entry name" value="NAFLGMOTY"/>
</dbReference>
<evidence type="ECO:0000259" key="6">
    <source>
        <dbReference type="PROSITE" id="PS51123"/>
    </source>
</evidence>
<keyword evidence="3" id="KW-0998">Cell outer membrane</keyword>
<keyword evidence="8" id="KW-1185">Reference proteome</keyword>
<gene>
    <name evidence="7" type="ORF">DBT_1254</name>
</gene>
<dbReference type="PROSITE" id="PS51123">
    <property type="entry name" value="OMPA_2"/>
    <property type="match status" value="1"/>
</dbReference>
<evidence type="ECO:0000256" key="4">
    <source>
        <dbReference type="PROSITE-ProRule" id="PRU00473"/>
    </source>
</evidence>
<dbReference type="PROSITE" id="PS51257">
    <property type="entry name" value="PROKAR_LIPOPROTEIN"/>
    <property type="match status" value="1"/>
</dbReference>
<evidence type="ECO:0000313" key="7">
    <source>
        <dbReference type="EMBL" id="OCC15507.1"/>
    </source>
</evidence>
<dbReference type="OrthoDB" id="9805566at2"/>
<sequence>MRKIALYLLVLAFSWTLTSCAPPQTKTQKGAVYGSAIGAAAGAIVGQAIGHDTKATLEGAAIGAAIGGLSGAAIGRYMDQQEAALRAAMAGSNAATVSRIQNVLEVTYRGDVLFDFNSSVVKPGAYPEIDRLARILREYPDTKIRIEGHTDNVGSEEYNLRLSQRRAEAVRDLLIAKGVSPSRITAIGYGESRPKASNDTSYGRQLNRRVEIYIEPMR</sequence>
<reference evidence="7 8" key="1">
    <citation type="submission" date="2016-06" db="EMBL/GenBank/DDBJ databases">
        <title>Respiratory ammonification of nitrate coupled to the oxidation of elemental sulfur in deep-sea autotrophic thermophilic bacteria.</title>
        <authorList>
            <person name="Slobodkina G.B."/>
            <person name="Mardanov A.V."/>
            <person name="Ravin N.V."/>
            <person name="Frolova A.A."/>
            <person name="Viryasiv M.B."/>
            <person name="Chernyh N.A."/>
            <person name="Bonch-Osmolovskaya E.A."/>
            <person name="Slobodkin A.I."/>
        </authorList>
    </citation>
    <scope>NUCLEOTIDE SEQUENCE [LARGE SCALE GENOMIC DNA]</scope>
    <source>
        <strain evidence="7 8">S69</strain>
    </source>
</reference>
<dbReference type="PANTHER" id="PTHR30329:SF21">
    <property type="entry name" value="LIPOPROTEIN YIAD-RELATED"/>
    <property type="match status" value="1"/>
</dbReference>
<evidence type="ECO:0000256" key="5">
    <source>
        <dbReference type="SAM" id="SignalP"/>
    </source>
</evidence>
<dbReference type="InterPro" id="IPR039567">
    <property type="entry name" value="Gly-zipper"/>
</dbReference>
<evidence type="ECO:0000256" key="1">
    <source>
        <dbReference type="ARBA" id="ARBA00004442"/>
    </source>
</evidence>
<dbReference type="STRING" id="1156395.DBT_1254"/>
<evidence type="ECO:0000256" key="3">
    <source>
        <dbReference type="ARBA" id="ARBA00023237"/>
    </source>
</evidence>
<evidence type="ECO:0000313" key="8">
    <source>
        <dbReference type="Proteomes" id="UP000093080"/>
    </source>
</evidence>
<dbReference type="PRINTS" id="PR01021">
    <property type="entry name" value="OMPADOMAIN"/>
</dbReference>
<dbReference type="Proteomes" id="UP000093080">
    <property type="component" value="Unassembled WGS sequence"/>
</dbReference>
<comment type="caution">
    <text evidence="7">The sequence shown here is derived from an EMBL/GenBank/DDBJ whole genome shotgun (WGS) entry which is preliminary data.</text>
</comment>